<dbReference type="KEGG" id="dfi:AXF13_08155"/>
<organism evidence="2 3">
    <name type="scientific">Desulfovibrio fairfieldensis</name>
    <dbReference type="NCBI Taxonomy" id="44742"/>
    <lineage>
        <taxon>Bacteria</taxon>
        <taxon>Pseudomonadati</taxon>
        <taxon>Thermodesulfobacteriota</taxon>
        <taxon>Desulfovibrionia</taxon>
        <taxon>Desulfovibrionales</taxon>
        <taxon>Desulfovibrionaceae</taxon>
        <taxon>Desulfovibrio</taxon>
    </lineage>
</organism>
<evidence type="ECO:0000313" key="3">
    <source>
        <dbReference type="Proteomes" id="UP000069241"/>
    </source>
</evidence>
<protein>
    <submittedName>
        <fullName evidence="2">Uncharacterized protein</fullName>
    </submittedName>
</protein>
<dbReference type="EMBL" id="CP014229">
    <property type="protein sequence ID" value="AMD90095.1"/>
    <property type="molecule type" value="Genomic_DNA"/>
</dbReference>
<evidence type="ECO:0000313" key="2">
    <source>
        <dbReference type="EMBL" id="AMD90095.1"/>
    </source>
</evidence>
<dbReference type="AlphaFoldDB" id="A0A109W4C2"/>
<evidence type="ECO:0000256" key="1">
    <source>
        <dbReference type="SAM" id="Phobius"/>
    </source>
</evidence>
<sequence>MLTPDAGYLGGRIAILLIFILEFSFFVFGGGAWNLVKWAYAFPSILNSKEIILAFRQTGAIFRSIYQFLIKGMFEIPYDLLPAGRQDVLDMFPSVGKALS</sequence>
<keyword evidence="1" id="KW-0472">Membrane</keyword>
<feature type="transmembrane region" description="Helical" evidence="1">
    <location>
        <begin position="12"/>
        <end position="36"/>
    </location>
</feature>
<keyword evidence="1" id="KW-0812">Transmembrane</keyword>
<gene>
    <name evidence="2" type="ORF">AXF13_08155</name>
</gene>
<keyword evidence="3" id="KW-1185">Reference proteome</keyword>
<reference evidence="3" key="1">
    <citation type="submission" date="2016-02" db="EMBL/GenBank/DDBJ databases">
        <authorList>
            <person name="Holder M.E."/>
            <person name="Ajami N.J."/>
            <person name="Petrosino J.F."/>
        </authorList>
    </citation>
    <scope>NUCLEOTIDE SEQUENCE [LARGE SCALE GENOMIC DNA]</scope>
    <source>
        <strain evidence="3">CCUG 45958</strain>
    </source>
</reference>
<name>A0A109W4C2_9BACT</name>
<accession>A0A109W4C2</accession>
<proteinExistence type="predicted"/>
<dbReference type="Proteomes" id="UP000069241">
    <property type="component" value="Chromosome"/>
</dbReference>
<keyword evidence="1" id="KW-1133">Transmembrane helix</keyword>